<proteinExistence type="predicted"/>
<feature type="domain" description="Protein kinase" evidence="8">
    <location>
        <begin position="77"/>
        <end position="332"/>
    </location>
</feature>
<evidence type="ECO:0000256" key="5">
    <source>
        <dbReference type="ARBA" id="ARBA00022777"/>
    </source>
</evidence>
<evidence type="ECO:0000256" key="2">
    <source>
        <dbReference type="ARBA" id="ARBA00022679"/>
    </source>
</evidence>
<dbReference type="GO" id="GO:0005524">
    <property type="term" value="F:ATP binding"/>
    <property type="evidence" value="ECO:0007669"/>
    <property type="project" value="UniProtKB-KW"/>
</dbReference>
<dbReference type="AlphaFoldDB" id="A0A3N4IRX2"/>
<evidence type="ECO:0000313" key="10">
    <source>
        <dbReference type="Proteomes" id="UP000275078"/>
    </source>
</evidence>
<evidence type="ECO:0000256" key="1">
    <source>
        <dbReference type="ARBA" id="ARBA00022527"/>
    </source>
</evidence>
<keyword evidence="4" id="KW-0547">Nucleotide-binding</keyword>
<dbReference type="Proteomes" id="UP000275078">
    <property type="component" value="Unassembled WGS sequence"/>
</dbReference>
<dbReference type="STRING" id="1160509.A0A3N4IRX2"/>
<dbReference type="CDD" id="cd13117">
    <property type="entry name" value="POLO_box_2"/>
    <property type="match status" value="1"/>
</dbReference>
<dbReference type="SMART" id="SM00220">
    <property type="entry name" value="S_TKc"/>
    <property type="match status" value="1"/>
</dbReference>
<feature type="region of interest" description="Disordered" evidence="7">
    <location>
        <begin position="464"/>
        <end position="514"/>
    </location>
</feature>
<sequence length="972" mass="107895">MDPQAPRRQSDYNVIQPIKSIAVSKRVISTAAAPSGSAPVAAAAPHTPERKPTEKKNKLLCDTPPNRLYDSKDKERYKRSHQLGVGGFARCFLVQNKDGEYYASKTVSKKSLAKEKIRMKFLGELNVHKAMDHPNIVKFIECFEDGANIYVILELCSNKSLMDMVKKRGRLTEPEARFFMIQILGAVKYMHSKRVIHRDLKLGNIFLDADMNVKIGDFGLAAMLLKDTDRKKTICGTPNYIAPEVLFGSEEGHGFEVDLWSVGVILYAMLVGKPPFQSKDLDSIYKKIKRATYEWPPNLEVSDSAKDLVRSLLNRDPAARPSLDEIANHAFFKEGLFPRSLPSEARKVMPKRADLSRPTGDRRPAFYVVAERAGIGLNEDGKKFPCVGGKGGLIPKSQEPRRKTAAEAFSESEKENIGGKVKNDRVELLKGNDPKPMLPEALSPRDHHARMRVNKVLLEDNMPAMPTLPQSRASSSASTAPPRRPAARKVVDRDRDSGTESEHGTAPVASAVGRVMPQNLAPLYQPRRPAALSTRTAPSAPTASTNSTAPTAEERKEVPIREYRPSAREYRPTTRRTAASASTATSSSAQEAPSNQMAQMSLREAPAREAPKREPSIRRTRSTSHATRSTRGTTSSDTVPAPKEADAAPAPPSRNSRVPILLDATRTTAIVSQMNSLELQLNAILTGASSPKVPQYILSKVRASRKKEGNDEVFVTSWVDFSNQCGIGYRLSNGHVATLFNDWTNFALENVETNDGVPGSGRRAVYSTCNYVEGSGLRGPSSETVWKRWDCTVRGILHDPEEWEKVINEGRAENNSKAPKTARKLESDVGSKKAIEGKVRMWKKLSDYMLQKLDSGDPWNLKGEERAKRSSEGTFLMEYRKSRGINVFLLSNGTIQMNFPDHYKMVFTDAGRVVRLLTPEKTQHIFTLDELEASISKSDAFIISRKIEDKMDSAVAVLHEWRGNLEKECKGK</sequence>
<dbReference type="Gene3D" id="3.30.1120.30">
    <property type="entry name" value="POLO box domain"/>
    <property type="match status" value="2"/>
</dbReference>
<evidence type="ECO:0000256" key="4">
    <source>
        <dbReference type="ARBA" id="ARBA00022741"/>
    </source>
</evidence>
<dbReference type="InterPro" id="IPR011009">
    <property type="entry name" value="Kinase-like_dom_sf"/>
</dbReference>
<gene>
    <name evidence="9" type="ORF">BJ508DRAFT_3177</name>
</gene>
<feature type="region of interest" description="Disordered" evidence="7">
    <location>
        <begin position="391"/>
        <end position="424"/>
    </location>
</feature>
<dbReference type="GO" id="GO:0004674">
    <property type="term" value="F:protein serine/threonine kinase activity"/>
    <property type="evidence" value="ECO:0007669"/>
    <property type="project" value="UniProtKB-KW"/>
</dbReference>
<keyword evidence="6" id="KW-0067">ATP-binding</keyword>
<feature type="compositionally biased region" description="Low complexity" evidence="7">
    <location>
        <begin position="575"/>
        <end position="589"/>
    </location>
</feature>
<dbReference type="EMBL" id="ML119645">
    <property type="protein sequence ID" value="RPA88157.1"/>
    <property type="molecule type" value="Genomic_DNA"/>
</dbReference>
<dbReference type="InterPro" id="IPR033701">
    <property type="entry name" value="POLO_box_1"/>
</dbReference>
<accession>A0A3N4IRX2</accession>
<feature type="region of interest" description="Disordered" evidence="7">
    <location>
        <begin position="529"/>
        <end position="658"/>
    </location>
</feature>
<feature type="compositionally biased region" description="Basic and acidic residues" evidence="7">
    <location>
        <begin position="552"/>
        <end position="572"/>
    </location>
</feature>
<dbReference type="GO" id="GO:0000776">
    <property type="term" value="C:kinetochore"/>
    <property type="evidence" value="ECO:0007669"/>
    <property type="project" value="TreeGrafter"/>
</dbReference>
<dbReference type="GO" id="GO:0000922">
    <property type="term" value="C:spindle pole"/>
    <property type="evidence" value="ECO:0007669"/>
    <property type="project" value="TreeGrafter"/>
</dbReference>
<dbReference type="SUPFAM" id="SSF56112">
    <property type="entry name" value="Protein kinase-like (PK-like)"/>
    <property type="match status" value="1"/>
</dbReference>
<protein>
    <submittedName>
        <fullName evidence="9">Pkinase-domain-containing protein</fullName>
    </submittedName>
</protein>
<dbReference type="FunFam" id="3.30.200.20:FF:000042">
    <property type="entry name" value="Aurora kinase A"/>
    <property type="match status" value="1"/>
</dbReference>
<dbReference type="PROSITE" id="PS50011">
    <property type="entry name" value="PROTEIN_KINASE_DOM"/>
    <property type="match status" value="1"/>
</dbReference>
<dbReference type="CDD" id="cd14099">
    <property type="entry name" value="STKc_PLK"/>
    <property type="match status" value="1"/>
</dbReference>
<evidence type="ECO:0000256" key="7">
    <source>
        <dbReference type="SAM" id="MobiDB-lite"/>
    </source>
</evidence>
<dbReference type="InterPro" id="IPR036947">
    <property type="entry name" value="POLO_box_dom_sf"/>
</dbReference>
<evidence type="ECO:0000313" key="9">
    <source>
        <dbReference type="EMBL" id="RPA88157.1"/>
    </source>
</evidence>
<reference evidence="9 10" key="1">
    <citation type="journal article" date="2018" name="Nat. Ecol. Evol.">
        <title>Pezizomycetes genomes reveal the molecular basis of ectomycorrhizal truffle lifestyle.</title>
        <authorList>
            <person name="Murat C."/>
            <person name="Payen T."/>
            <person name="Noel B."/>
            <person name="Kuo A."/>
            <person name="Morin E."/>
            <person name="Chen J."/>
            <person name="Kohler A."/>
            <person name="Krizsan K."/>
            <person name="Balestrini R."/>
            <person name="Da Silva C."/>
            <person name="Montanini B."/>
            <person name="Hainaut M."/>
            <person name="Levati E."/>
            <person name="Barry K.W."/>
            <person name="Belfiori B."/>
            <person name="Cichocki N."/>
            <person name="Clum A."/>
            <person name="Dockter R.B."/>
            <person name="Fauchery L."/>
            <person name="Guy J."/>
            <person name="Iotti M."/>
            <person name="Le Tacon F."/>
            <person name="Lindquist E.A."/>
            <person name="Lipzen A."/>
            <person name="Malagnac F."/>
            <person name="Mello A."/>
            <person name="Molinier V."/>
            <person name="Miyauchi S."/>
            <person name="Poulain J."/>
            <person name="Riccioni C."/>
            <person name="Rubini A."/>
            <person name="Sitrit Y."/>
            <person name="Splivallo R."/>
            <person name="Traeger S."/>
            <person name="Wang M."/>
            <person name="Zifcakova L."/>
            <person name="Wipf D."/>
            <person name="Zambonelli A."/>
            <person name="Paolocci F."/>
            <person name="Nowrousian M."/>
            <person name="Ottonello S."/>
            <person name="Baldrian P."/>
            <person name="Spatafora J.W."/>
            <person name="Henrissat B."/>
            <person name="Nagy L.G."/>
            <person name="Aury J.M."/>
            <person name="Wincker P."/>
            <person name="Grigoriev I.V."/>
            <person name="Bonfante P."/>
            <person name="Martin F.M."/>
        </authorList>
    </citation>
    <scope>NUCLEOTIDE SEQUENCE [LARGE SCALE GENOMIC DNA]</scope>
    <source>
        <strain evidence="9 10">RN42</strain>
    </source>
</reference>
<dbReference type="PANTHER" id="PTHR24345:SF0">
    <property type="entry name" value="CELL CYCLE SERINE_THREONINE-PROTEIN KINASE CDC5_MSD2"/>
    <property type="match status" value="1"/>
</dbReference>
<feature type="compositionally biased region" description="Low complexity" evidence="7">
    <location>
        <begin position="32"/>
        <end position="45"/>
    </location>
</feature>
<dbReference type="Gene3D" id="1.10.510.10">
    <property type="entry name" value="Transferase(Phosphotransferase) domain 1"/>
    <property type="match status" value="1"/>
</dbReference>
<feature type="compositionally biased region" description="Low complexity" evidence="7">
    <location>
        <begin position="469"/>
        <end position="481"/>
    </location>
</feature>
<dbReference type="CDD" id="cd13118">
    <property type="entry name" value="POLO_box_1"/>
    <property type="match status" value="1"/>
</dbReference>
<dbReference type="PANTHER" id="PTHR24345">
    <property type="entry name" value="SERINE/THREONINE-PROTEIN KINASE PLK"/>
    <property type="match status" value="1"/>
</dbReference>
<evidence type="ECO:0000256" key="3">
    <source>
        <dbReference type="ARBA" id="ARBA00022737"/>
    </source>
</evidence>
<keyword evidence="2" id="KW-0808">Transferase</keyword>
<organism evidence="9 10">
    <name type="scientific">Ascobolus immersus RN42</name>
    <dbReference type="NCBI Taxonomy" id="1160509"/>
    <lineage>
        <taxon>Eukaryota</taxon>
        <taxon>Fungi</taxon>
        <taxon>Dikarya</taxon>
        <taxon>Ascomycota</taxon>
        <taxon>Pezizomycotina</taxon>
        <taxon>Pezizomycetes</taxon>
        <taxon>Pezizales</taxon>
        <taxon>Ascobolaceae</taxon>
        <taxon>Ascobolus</taxon>
    </lineage>
</organism>
<feature type="compositionally biased region" description="Low complexity" evidence="7">
    <location>
        <begin position="529"/>
        <end position="551"/>
    </location>
</feature>
<evidence type="ECO:0000259" key="8">
    <source>
        <dbReference type="PROSITE" id="PS50011"/>
    </source>
</evidence>
<feature type="compositionally biased region" description="Basic and acidic residues" evidence="7">
    <location>
        <begin position="489"/>
        <end position="503"/>
    </location>
</feature>
<keyword evidence="1" id="KW-0723">Serine/threonine-protein kinase</keyword>
<name>A0A3N4IRX2_ASCIM</name>
<dbReference type="InterPro" id="IPR008271">
    <property type="entry name" value="Ser/Thr_kinase_AS"/>
</dbReference>
<dbReference type="InterPro" id="IPR033695">
    <property type="entry name" value="POLO_box_2"/>
</dbReference>
<feature type="compositionally biased region" description="Basic and acidic residues" evidence="7">
    <location>
        <begin position="605"/>
        <end position="617"/>
    </location>
</feature>
<dbReference type="Pfam" id="PF00069">
    <property type="entry name" value="Pkinase"/>
    <property type="match status" value="1"/>
</dbReference>
<keyword evidence="5 9" id="KW-0418">Kinase</keyword>
<dbReference type="GO" id="GO:0007052">
    <property type="term" value="P:mitotic spindle organization"/>
    <property type="evidence" value="ECO:0007669"/>
    <property type="project" value="TreeGrafter"/>
</dbReference>
<feature type="compositionally biased region" description="Polar residues" evidence="7">
    <location>
        <begin position="590"/>
        <end position="599"/>
    </location>
</feature>
<feature type="region of interest" description="Disordered" evidence="7">
    <location>
        <begin position="32"/>
        <end position="65"/>
    </location>
</feature>
<dbReference type="OrthoDB" id="408964at2759"/>
<evidence type="ECO:0000256" key="6">
    <source>
        <dbReference type="ARBA" id="ARBA00022840"/>
    </source>
</evidence>
<dbReference type="GO" id="GO:0005816">
    <property type="term" value="C:spindle pole body"/>
    <property type="evidence" value="ECO:0007669"/>
    <property type="project" value="TreeGrafter"/>
</dbReference>
<keyword evidence="10" id="KW-1185">Reference proteome</keyword>
<feature type="compositionally biased region" description="Basic and acidic residues" evidence="7">
    <location>
        <begin position="47"/>
        <end position="59"/>
    </location>
</feature>
<dbReference type="InterPro" id="IPR000719">
    <property type="entry name" value="Prot_kinase_dom"/>
</dbReference>
<dbReference type="GO" id="GO:0005634">
    <property type="term" value="C:nucleus"/>
    <property type="evidence" value="ECO:0007669"/>
    <property type="project" value="TreeGrafter"/>
</dbReference>
<dbReference type="FunFam" id="1.10.510.10:FF:000571">
    <property type="entry name" value="Maternal embryonic leucine zipper kinase"/>
    <property type="match status" value="1"/>
</dbReference>
<keyword evidence="3" id="KW-0677">Repeat</keyword>
<dbReference type="PROSITE" id="PS00108">
    <property type="entry name" value="PROTEIN_KINASE_ST"/>
    <property type="match status" value="1"/>
</dbReference>
<dbReference type="SUPFAM" id="SSF82615">
    <property type="entry name" value="Polo-box domain"/>
    <property type="match status" value="2"/>
</dbReference>
<dbReference type="GO" id="GO:0005737">
    <property type="term" value="C:cytoplasm"/>
    <property type="evidence" value="ECO:0007669"/>
    <property type="project" value="TreeGrafter"/>
</dbReference>
<dbReference type="Pfam" id="PF00659">
    <property type="entry name" value="POLO_box"/>
    <property type="match status" value="1"/>
</dbReference>
<dbReference type="InterPro" id="IPR000959">
    <property type="entry name" value="POLO_box_dom"/>
</dbReference>
<feature type="compositionally biased region" description="Basic and acidic residues" evidence="7">
    <location>
        <begin position="398"/>
        <end position="424"/>
    </location>
</feature>
<feature type="compositionally biased region" description="Low complexity" evidence="7">
    <location>
        <begin position="623"/>
        <end position="642"/>
    </location>
</feature>